<dbReference type="InterPro" id="IPR000209">
    <property type="entry name" value="Peptidase_S8/S53_dom"/>
</dbReference>
<feature type="signal peptide" evidence="8">
    <location>
        <begin position="1"/>
        <end position="29"/>
    </location>
</feature>
<dbReference type="CDD" id="cd04852">
    <property type="entry name" value="Peptidases_S8_3"/>
    <property type="match status" value="1"/>
</dbReference>
<evidence type="ECO:0000313" key="13">
    <source>
        <dbReference type="Proteomes" id="UP000030748"/>
    </source>
</evidence>
<evidence type="ECO:0000259" key="9">
    <source>
        <dbReference type="Pfam" id="PF00082"/>
    </source>
</evidence>
<proteinExistence type="inferred from homology"/>
<feature type="domain" description="Peptidase S8/S53" evidence="9">
    <location>
        <begin position="149"/>
        <end position="614"/>
    </location>
</feature>
<dbReference type="InterPro" id="IPR010259">
    <property type="entry name" value="S8pro/Inhibitor_I9"/>
</dbReference>
<dbReference type="FunFam" id="3.40.50.200:FF:000006">
    <property type="entry name" value="Subtilisin-like protease SBT1.5"/>
    <property type="match status" value="1"/>
</dbReference>
<dbReference type="PRINTS" id="PR00723">
    <property type="entry name" value="SUBTILISIN"/>
</dbReference>
<dbReference type="SUPFAM" id="SSF52743">
    <property type="entry name" value="Subtilisin-like"/>
    <property type="match status" value="1"/>
</dbReference>
<dbReference type="AlphaFoldDB" id="A0A022QNT9"/>
<dbReference type="GO" id="GO:0006508">
    <property type="term" value="P:proteolysis"/>
    <property type="evidence" value="ECO:0007669"/>
    <property type="project" value="UniProtKB-KW"/>
</dbReference>
<evidence type="ECO:0000259" key="10">
    <source>
        <dbReference type="Pfam" id="PF05922"/>
    </source>
</evidence>
<dbReference type="Gene3D" id="3.50.30.30">
    <property type="match status" value="1"/>
</dbReference>
<dbReference type="InterPro" id="IPR036852">
    <property type="entry name" value="Peptidase_S8/S53_dom_sf"/>
</dbReference>
<protein>
    <submittedName>
        <fullName evidence="12">Uncharacterized protein</fullName>
    </submittedName>
</protein>
<dbReference type="Gene3D" id="3.40.50.200">
    <property type="entry name" value="Peptidase S8/S53 domain"/>
    <property type="match status" value="1"/>
</dbReference>
<evidence type="ECO:0000256" key="5">
    <source>
        <dbReference type="ARBA" id="ARBA00022825"/>
    </source>
</evidence>
<dbReference type="Pfam" id="PF17766">
    <property type="entry name" value="fn3_6"/>
    <property type="match status" value="1"/>
</dbReference>
<evidence type="ECO:0000256" key="4">
    <source>
        <dbReference type="ARBA" id="ARBA00022801"/>
    </source>
</evidence>
<dbReference type="Pfam" id="PF00082">
    <property type="entry name" value="Peptidase_S8"/>
    <property type="match status" value="1"/>
</dbReference>
<dbReference type="Gene3D" id="3.30.70.80">
    <property type="entry name" value="Peptidase S8 propeptide/proteinase inhibitor I9"/>
    <property type="match status" value="1"/>
</dbReference>
<name>A0A022QNT9_ERYGU</name>
<keyword evidence="4 7" id="KW-0378">Hydrolase</keyword>
<feature type="chain" id="PRO_5001504234" evidence="8">
    <location>
        <begin position="30"/>
        <end position="775"/>
    </location>
</feature>
<dbReference type="Proteomes" id="UP000030748">
    <property type="component" value="Unassembled WGS sequence"/>
</dbReference>
<evidence type="ECO:0000256" key="3">
    <source>
        <dbReference type="ARBA" id="ARBA00022729"/>
    </source>
</evidence>
<evidence type="ECO:0000259" key="11">
    <source>
        <dbReference type="Pfam" id="PF17766"/>
    </source>
</evidence>
<evidence type="ECO:0000256" key="1">
    <source>
        <dbReference type="ARBA" id="ARBA00011073"/>
    </source>
</evidence>
<dbReference type="Gene3D" id="2.60.40.2310">
    <property type="match status" value="1"/>
</dbReference>
<feature type="domain" description="Subtilisin-like protease fibronectin type-III" evidence="11">
    <location>
        <begin position="677"/>
        <end position="771"/>
    </location>
</feature>
<keyword evidence="3 8" id="KW-0732">Signal</keyword>
<dbReference type="InterPro" id="IPR041469">
    <property type="entry name" value="Subtilisin-like_FN3"/>
</dbReference>
<feature type="domain" description="Inhibitor I9" evidence="10">
    <location>
        <begin position="34"/>
        <end position="109"/>
    </location>
</feature>
<keyword evidence="2 7" id="KW-0645">Protease</keyword>
<dbReference type="InterPro" id="IPR015500">
    <property type="entry name" value="Peptidase_S8_subtilisin-rel"/>
</dbReference>
<dbReference type="GO" id="GO:0004252">
    <property type="term" value="F:serine-type endopeptidase activity"/>
    <property type="evidence" value="ECO:0000318"/>
    <property type="project" value="GO_Central"/>
</dbReference>
<dbReference type="Pfam" id="PF05922">
    <property type="entry name" value="Inhibitor_I9"/>
    <property type="match status" value="1"/>
</dbReference>
<dbReference type="InterPro" id="IPR037045">
    <property type="entry name" value="S8pro/Inhibitor_I9_sf"/>
</dbReference>
<reference evidence="12 13" key="1">
    <citation type="journal article" date="2013" name="Proc. Natl. Acad. Sci. U.S.A.">
        <title>Fine-scale variation in meiotic recombination in Mimulus inferred from population shotgun sequencing.</title>
        <authorList>
            <person name="Hellsten U."/>
            <person name="Wright K.M."/>
            <person name="Jenkins J."/>
            <person name="Shu S."/>
            <person name="Yuan Y."/>
            <person name="Wessler S.R."/>
            <person name="Schmutz J."/>
            <person name="Willis J.H."/>
            <person name="Rokhsar D.S."/>
        </authorList>
    </citation>
    <scope>NUCLEOTIDE SEQUENCE [LARGE SCALE GENOMIC DNA]</scope>
    <source>
        <strain evidence="13">cv. DUN x IM62</strain>
    </source>
</reference>
<evidence type="ECO:0000256" key="2">
    <source>
        <dbReference type="ARBA" id="ARBA00022670"/>
    </source>
</evidence>
<feature type="active site" description="Charge relay system" evidence="6 7">
    <location>
        <position position="231"/>
    </location>
</feature>
<evidence type="ECO:0000256" key="8">
    <source>
        <dbReference type="SAM" id="SignalP"/>
    </source>
</evidence>
<feature type="active site" description="Charge relay system" evidence="6 7">
    <location>
        <position position="158"/>
    </location>
</feature>
<evidence type="ECO:0000313" key="12">
    <source>
        <dbReference type="EMBL" id="EYU28145.1"/>
    </source>
</evidence>
<dbReference type="InterPro" id="IPR023828">
    <property type="entry name" value="Peptidase_S8_Ser-AS"/>
</dbReference>
<dbReference type="FunFam" id="3.30.70.80:FF:000002">
    <property type="entry name" value="Subtilisin-like protease SBT5.3"/>
    <property type="match status" value="1"/>
</dbReference>
<dbReference type="InterPro" id="IPR034197">
    <property type="entry name" value="Peptidases_S8_3"/>
</dbReference>
<dbReference type="PROSITE" id="PS00138">
    <property type="entry name" value="SUBTILASE_SER"/>
    <property type="match status" value="1"/>
</dbReference>
<evidence type="ECO:0000256" key="6">
    <source>
        <dbReference type="PIRSR" id="PIRSR615500-1"/>
    </source>
</evidence>
<organism evidence="12 13">
    <name type="scientific">Erythranthe guttata</name>
    <name type="common">Yellow monkey flower</name>
    <name type="synonym">Mimulus guttatus</name>
    <dbReference type="NCBI Taxonomy" id="4155"/>
    <lineage>
        <taxon>Eukaryota</taxon>
        <taxon>Viridiplantae</taxon>
        <taxon>Streptophyta</taxon>
        <taxon>Embryophyta</taxon>
        <taxon>Tracheophyta</taxon>
        <taxon>Spermatophyta</taxon>
        <taxon>Magnoliopsida</taxon>
        <taxon>eudicotyledons</taxon>
        <taxon>Gunneridae</taxon>
        <taxon>Pentapetalae</taxon>
        <taxon>asterids</taxon>
        <taxon>lamiids</taxon>
        <taxon>Lamiales</taxon>
        <taxon>Phrymaceae</taxon>
        <taxon>Erythranthe</taxon>
    </lineage>
</organism>
<accession>A0A022QNT9</accession>
<gene>
    <name evidence="12" type="ORF">MIMGU_mgv1a021952mg</name>
</gene>
<evidence type="ECO:0000256" key="7">
    <source>
        <dbReference type="PROSITE-ProRule" id="PRU01240"/>
    </source>
</evidence>
<dbReference type="EMBL" id="KI631456">
    <property type="protein sequence ID" value="EYU28145.1"/>
    <property type="molecule type" value="Genomic_DNA"/>
</dbReference>
<dbReference type="PROSITE" id="PS51892">
    <property type="entry name" value="SUBTILASE"/>
    <property type="match status" value="1"/>
</dbReference>
<keyword evidence="5 7" id="KW-0720">Serine protease</keyword>
<dbReference type="GO" id="GO:0005576">
    <property type="term" value="C:extracellular region"/>
    <property type="evidence" value="ECO:0000318"/>
    <property type="project" value="GO_Central"/>
</dbReference>
<keyword evidence="13" id="KW-1185">Reference proteome</keyword>
<dbReference type="PANTHER" id="PTHR10795">
    <property type="entry name" value="PROPROTEIN CONVERTASE SUBTILISIN/KEXIN"/>
    <property type="match status" value="1"/>
</dbReference>
<feature type="active site" description="Charge relay system" evidence="6 7">
    <location>
        <position position="570"/>
    </location>
</feature>
<dbReference type="InterPro" id="IPR045051">
    <property type="entry name" value="SBT"/>
</dbReference>
<comment type="similarity">
    <text evidence="1 7">Belongs to the peptidase S8 family.</text>
</comment>
<sequence length="775" mass="81590">MRMKNQLLTVVFCALALLVNIINVSSTSSELPKVYIVYLGEHVGDKTFQEIEDAHHSYLHSVKGSREEAKACVVYSYKNVINGFSALLTPDEAHKISKMDGVISVFHSDPKKTRPHTTRSWDFINLLEAKWDPTRSNTRDKLLTQADYGQNVVVGVIDTGVWPESESFNDVGMGPIPTTWNGFCQTGVGFDSSHCNRKLVGARYYLRAYEANFGPLDPTIDFRSARDSVGHGTHTSSTVGGRSVPNAAAIGGFGIGNATGGAPLVRLAMYKVCWNIPADLGGGNTCADADVIAAFDDAIADGVDIISVSLGSETPTPYVEDGTAIGALNAVKRDIVVVCSAGNSGPDPFTVTNIAPWIITVGASSIDRVFSSPVLLGNGVVAEGQSITPFVKGTYPLVYAADVEIPGTTTADTFGLCLPGTLSPALVAGKAVFCWKGDTVSALEVQRAGGVAAVLGNPKEGVGVSQTPYVIPASVVLSDQKLKIYNYIRSTATPTATLTPARTLIGGSSPTPFMAPFTSRGPNAIEPNLLKPDITAPGFNILAAWSEVASPFGVASDNRVAKYNIISGTSMSCPHVAGVAALIKAIHPDWSSAAIRSALMTTTSPINNLDNLITDALGIFATPLQYGSGHIQPSKAADPGLVYDASYSDYLLFLCSSTGNFLDPTFNCPIIPPSASNLNYPSLAITNLIGAVTVERTVTNVGAGNTTYTVSTSVPRGYTFTISPSILHFSATGEKQSFTITVAAAATASGNAFGWYVWFDGTHVVTSPVVINTVF</sequence>
<dbReference type="eggNOG" id="ENOG502SKTE">
    <property type="taxonomic scope" value="Eukaryota"/>
</dbReference>
<dbReference type="CDD" id="cd02120">
    <property type="entry name" value="PA_subtilisin_like"/>
    <property type="match status" value="1"/>
</dbReference>